<reference evidence="1 2" key="1">
    <citation type="submission" date="2012-12" db="EMBL/GenBank/DDBJ databases">
        <title>Novel taxa of Listeriaceae from agricultural environments in the United States.</title>
        <authorList>
            <person name="den Bakker H.C."/>
            <person name="Allred A."/>
            <person name="Warchocki S."/>
            <person name="Wright E.M."/>
            <person name="Burrell A."/>
            <person name="Nightingale K.K."/>
            <person name="Kephart D."/>
            <person name="Wiedmann M."/>
        </authorList>
    </citation>
    <scope>NUCLEOTIDE SEQUENCE [LARGE SCALE GENOMIC DNA]</scope>
    <source>
        <strain evidence="1 2">FSL S10-1203</strain>
    </source>
</reference>
<dbReference type="Proteomes" id="UP000019241">
    <property type="component" value="Unassembled WGS sequence"/>
</dbReference>
<proteinExistence type="predicted"/>
<dbReference type="AlphaFoldDB" id="W7CWI2"/>
<sequence>MKKIDYTYDEWRESAMAVQFEVGGLGTIGAMGYIHAIHQTLHDIDRRIQEKDTDRAITFEFINPSTSEMHLIEDFQILQDFEPGYIGLKEQVDEAFHQDMDQFVQGMRDLSISNFKTKKYARDY</sequence>
<evidence type="ECO:0000313" key="2">
    <source>
        <dbReference type="Proteomes" id="UP000019241"/>
    </source>
</evidence>
<dbReference type="RefSeq" id="WP_036065523.1">
    <property type="nucleotide sequence ID" value="NZ_AODM01000092.1"/>
</dbReference>
<name>W7CWI2_9LIST</name>
<protein>
    <submittedName>
        <fullName evidence="1">Uncharacterized protein</fullName>
    </submittedName>
</protein>
<organism evidence="1 2">
    <name type="scientific">Listeria fleischmannii FSL S10-1203</name>
    <dbReference type="NCBI Taxonomy" id="1265822"/>
    <lineage>
        <taxon>Bacteria</taxon>
        <taxon>Bacillati</taxon>
        <taxon>Bacillota</taxon>
        <taxon>Bacilli</taxon>
        <taxon>Bacillales</taxon>
        <taxon>Listeriaceae</taxon>
        <taxon>Listeria</taxon>
    </lineage>
</organism>
<accession>W7CWI2</accession>
<evidence type="ECO:0000313" key="1">
    <source>
        <dbReference type="EMBL" id="EUJ43859.1"/>
    </source>
</evidence>
<comment type="caution">
    <text evidence="1">The sequence shown here is derived from an EMBL/GenBank/DDBJ whole genome shotgun (WGS) entry which is preliminary data.</text>
</comment>
<dbReference type="EMBL" id="AODM01000092">
    <property type="protein sequence ID" value="EUJ43859.1"/>
    <property type="molecule type" value="Genomic_DNA"/>
</dbReference>
<dbReference type="PATRIC" id="fig|1265822.4.peg.4162"/>
<gene>
    <name evidence="1" type="ORF">MCOL2_20348</name>
</gene>